<evidence type="ECO:0000313" key="5">
    <source>
        <dbReference type="Proteomes" id="UP000323717"/>
    </source>
</evidence>
<name>A0A515IWJ3_BACOV</name>
<feature type="domain" description="Replication-associated protein G2P N-terminal" evidence="1">
    <location>
        <begin position="53"/>
        <end position="185"/>
    </location>
</feature>
<evidence type="ECO:0000313" key="3">
    <source>
        <dbReference type="EMBL" id="QDM11562.1"/>
    </source>
</evidence>
<dbReference type="EMBL" id="CP041395">
    <property type="protein sequence ID" value="QDM11562.1"/>
    <property type="molecule type" value="Genomic_DNA"/>
</dbReference>
<dbReference type="Proteomes" id="UP000323717">
    <property type="component" value="Unassembled WGS sequence"/>
</dbReference>
<dbReference type="EMBL" id="VWLE01000331">
    <property type="protein sequence ID" value="KAA3945173.1"/>
    <property type="molecule type" value="Genomic_DNA"/>
</dbReference>
<protein>
    <recommendedName>
        <fullName evidence="1">Replication-associated protein G2P N-terminal domain-containing protein</fullName>
    </recommendedName>
</protein>
<dbReference type="Proteomes" id="UP000318823">
    <property type="component" value="Chromosome"/>
</dbReference>
<dbReference type="InterPro" id="IPR022686">
    <property type="entry name" value="G2P_N"/>
</dbReference>
<reference evidence="3" key="4">
    <citation type="submission" date="2019-07" db="EMBL/GenBank/DDBJ databases">
        <authorList>
            <person name="Ross B.D."/>
            <person name="Verster A.J."/>
            <person name="Radey M.C."/>
            <person name="Schmidtke D.T."/>
            <person name="Pope C.E."/>
            <person name="Hoffman L.R."/>
            <person name="Hajjar A."/>
            <person name="Peterson S.B."/>
            <person name="Borenstein E."/>
            <person name="Mougous J.D."/>
        </authorList>
    </citation>
    <scope>NUCLEOTIDE SEQUENCE</scope>
    <source>
        <strain evidence="3">3725 D1 iv</strain>
    </source>
</reference>
<organism evidence="2 5">
    <name type="scientific">Bacteroides ovatus</name>
    <dbReference type="NCBI Taxonomy" id="28116"/>
    <lineage>
        <taxon>Bacteria</taxon>
        <taxon>Pseudomonadati</taxon>
        <taxon>Bacteroidota</taxon>
        <taxon>Bacteroidia</taxon>
        <taxon>Bacteroidales</taxon>
        <taxon>Bacteroidaceae</taxon>
        <taxon>Bacteroides</taxon>
    </lineage>
</organism>
<dbReference type="Pfam" id="PF05144">
    <property type="entry name" value="Phage_CRI"/>
    <property type="match status" value="1"/>
</dbReference>
<evidence type="ECO:0000259" key="1">
    <source>
        <dbReference type="Pfam" id="PF05144"/>
    </source>
</evidence>
<dbReference type="AlphaFoldDB" id="A0A515IWJ3"/>
<dbReference type="RefSeq" id="WP_032844396.1">
    <property type="nucleotide sequence ID" value="NZ_CAXSRA010000008.1"/>
</dbReference>
<sequence length="302" mass="35101">MIDTLALIYTPSIVDGYINLMSEIGAKINIDLKKSNEFRVVGKYKNLCVYIEPTFVRIEGSFPKYYYGTNLKPLSHIELGLAIDKLSAVFGLPLKQAVIGRIDIATDVEVVNPPCSYFSSLGNLAKFDRNIRRGSLYYEQGWCKLCFYDKIAEAKKHNDCHLTEELLNKNILRYEIRYRRDRLKNYFGRDIKVWEVCNGSIDVYCELVAKSFFIYNDIVKIGNLEFNFDMTMAGLGKWAILKQYRDGTDLMKLIDNCSEKGDKRARRMKREIMKLLKERYVLDESTEELKEKIFDAVCELID</sequence>
<evidence type="ECO:0000313" key="4">
    <source>
        <dbReference type="Proteomes" id="UP000318823"/>
    </source>
</evidence>
<reference evidence="4" key="1">
    <citation type="journal article" date="2018" name="J. Anim. Genet.">
        <title>Acquired interbacterial defense systems protect against interspecies antagonism in the human gut microbiome.</title>
        <authorList>
            <person name="Ross B.D."/>
            <person name="Verster A.J."/>
            <person name="Radey M.C."/>
            <person name="Schmidtke D.T."/>
            <person name="Pope C.E."/>
            <person name="Hoffman L.R."/>
            <person name="Hajjar A."/>
            <person name="Peterson S.B."/>
            <person name="Borenstein E."/>
            <person name="Mougous J."/>
        </authorList>
    </citation>
    <scope>NUCLEOTIDE SEQUENCE [LARGE SCALE GENOMIC DNA]</scope>
    <source>
        <strain evidence="4">3725 D1 iv</strain>
    </source>
</reference>
<dbReference type="GO" id="GO:0006260">
    <property type="term" value="P:DNA replication"/>
    <property type="evidence" value="ECO:0007669"/>
    <property type="project" value="InterPro"/>
</dbReference>
<reference evidence="2 5" key="3">
    <citation type="journal article" date="2019" name="Nat. Med.">
        <title>A library of human gut bacterial isolates paired with longitudinal multiomics data enables mechanistic microbiome research.</title>
        <authorList>
            <person name="Poyet M."/>
            <person name="Groussin M."/>
            <person name="Gibbons S.M."/>
            <person name="Avila-Pacheco J."/>
            <person name="Jiang X."/>
            <person name="Kearney S.M."/>
            <person name="Perrotta A.R."/>
            <person name="Berdy B."/>
            <person name="Zhao S."/>
            <person name="Lieberman T.D."/>
            <person name="Swanson P.K."/>
            <person name="Smith M."/>
            <person name="Roesemann S."/>
            <person name="Alexander J.E."/>
            <person name="Rich S.A."/>
            <person name="Livny J."/>
            <person name="Vlamakis H."/>
            <person name="Clish C."/>
            <person name="Bullock K."/>
            <person name="Deik A."/>
            <person name="Scott J."/>
            <person name="Pierce K.A."/>
            <person name="Xavier R.J."/>
            <person name="Alm E.J."/>
        </authorList>
    </citation>
    <scope>NUCLEOTIDE SEQUENCE [LARGE SCALE GENOMIC DNA]</scope>
    <source>
        <strain evidence="2 5">BIOML-A163</strain>
    </source>
</reference>
<accession>A0A515IWJ3</accession>
<gene>
    <name evidence="3" type="ORF">DYI28_24225</name>
    <name evidence="2" type="ORF">F3D71_19360</name>
</gene>
<evidence type="ECO:0000313" key="2">
    <source>
        <dbReference type="EMBL" id="KAA3945173.1"/>
    </source>
</evidence>
<reference evidence="3" key="2">
    <citation type="journal article" date="2018" name="Nature">
        <title>Human gut bacteria contain acquired interbacterial defence systems.</title>
        <authorList>
            <person name="Ross B.D."/>
            <person name="Verster A.J."/>
            <person name="Radey M.C."/>
            <person name="Schmidtke D.T."/>
            <person name="Pope C.E."/>
            <person name="Hoffman L.R."/>
            <person name="Hajjar A."/>
            <person name="Peterson S.B."/>
            <person name="Borenstein E."/>
            <person name="Mougous J."/>
        </authorList>
    </citation>
    <scope>NUCLEOTIDE SEQUENCE</scope>
    <source>
        <strain evidence="3">3725 D1 iv</strain>
    </source>
</reference>
<proteinExistence type="predicted"/>